<proteinExistence type="predicted"/>
<sequence length="401" mass="41484">MRRAIANPDTKTPFLDRLTQLAANGINCYDIDVVSTADGKLVVGYPAQIAAELHSAGKAVPNGQLDAVPWSDYVAAGLEQRHPLLQDVLTAFARIALPMLGKQDQQQQQQQAASNQDAVGGSADGVAGSSDDASASAASSSGSSALGTEISAQHQGQQAQTQQQQHQQQRQQSQGEDQSQAAGRLRFRSVRQQSQQPQQQQSDTPPHRASFPPLLLIELKDRALTAAAALELSNASRALGVEQAVGLWLPRSPGAPAAAAEVGEVLRRAGANLLKVLALPDQSRLPNGTVVHVPLALQPEDSSMYDMFGPSTKHSDEAISQVAAAVAAAASAGTAARTGERRIVAWVVEGVAEAARAAQLGAGIVVSNDPVGLELGLAAVVKERCVSGGSLGAQEASGVGP</sequence>
<feature type="compositionally biased region" description="Low complexity" evidence="1">
    <location>
        <begin position="192"/>
        <end position="202"/>
    </location>
</feature>
<accession>A0AAD3DGY9</accession>
<name>A0AAD3DGY9_9CHLO</name>
<keyword evidence="3" id="KW-1185">Reference proteome</keyword>
<feature type="compositionally biased region" description="Low complexity" evidence="1">
    <location>
        <begin position="106"/>
        <end position="183"/>
    </location>
</feature>
<dbReference type="EMBL" id="BMAR01000002">
    <property type="protein sequence ID" value="GFR41610.1"/>
    <property type="molecule type" value="Genomic_DNA"/>
</dbReference>
<evidence type="ECO:0008006" key="4">
    <source>
        <dbReference type="Google" id="ProtNLM"/>
    </source>
</evidence>
<comment type="caution">
    <text evidence="2">The sequence shown here is derived from an EMBL/GenBank/DDBJ whole genome shotgun (WGS) entry which is preliminary data.</text>
</comment>
<protein>
    <recommendedName>
        <fullName evidence="4">GP-PDE domain-containing protein</fullName>
    </recommendedName>
</protein>
<dbReference type="Proteomes" id="UP001054857">
    <property type="component" value="Unassembled WGS sequence"/>
</dbReference>
<dbReference type="AlphaFoldDB" id="A0AAD3DGY9"/>
<feature type="region of interest" description="Disordered" evidence="1">
    <location>
        <begin position="106"/>
        <end position="210"/>
    </location>
</feature>
<evidence type="ECO:0000313" key="3">
    <source>
        <dbReference type="Proteomes" id="UP001054857"/>
    </source>
</evidence>
<evidence type="ECO:0000256" key="1">
    <source>
        <dbReference type="SAM" id="MobiDB-lite"/>
    </source>
</evidence>
<gene>
    <name evidence="2" type="ORF">Agub_g2334</name>
</gene>
<reference evidence="2 3" key="1">
    <citation type="journal article" date="2021" name="Sci. Rep.">
        <title>Genome sequencing of the multicellular alga Astrephomene provides insights into convergent evolution of germ-soma differentiation.</title>
        <authorList>
            <person name="Yamashita S."/>
            <person name="Yamamoto K."/>
            <person name="Matsuzaki R."/>
            <person name="Suzuki S."/>
            <person name="Yamaguchi H."/>
            <person name="Hirooka S."/>
            <person name="Minakuchi Y."/>
            <person name="Miyagishima S."/>
            <person name="Kawachi M."/>
            <person name="Toyoda A."/>
            <person name="Nozaki H."/>
        </authorList>
    </citation>
    <scope>NUCLEOTIDE SEQUENCE [LARGE SCALE GENOMIC DNA]</scope>
    <source>
        <strain evidence="2 3">NIES-4017</strain>
    </source>
</reference>
<evidence type="ECO:0000313" key="2">
    <source>
        <dbReference type="EMBL" id="GFR41610.1"/>
    </source>
</evidence>
<organism evidence="2 3">
    <name type="scientific">Astrephomene gubernaculifera</name>
    <dbReference type="NCBI Taxonomy" id="47775"/>
    <lineage>
        <taxon>Eukaryota</taxon>
        <taxon>Viridiplantae</taxon>
        <taxon>Chlorophyta</taxon>
        <taxon>core chlorophytes</taxon>
        <taxon>Chlorophyceae</taxon>
        <taxon>CS clade</taxon>
        <taxon>Chlamydomonadales</taxon>
        <taxon>Astrephomenaceae</taxon>
        <taxon>Astrephomene</taxon>
    </lineage>
</organism>